<protein>
    <submittedName>
        <fullName evidence="1">CRISPR system Cascade subunit CasE</fullName>
    </submittedName>
</protein>
<accession>A0ABN8X2Q4</accession>
<dbReference type="CDD" id="cd09727">
    <property type="entry name" value="Cas6_I-E"/>
    <property type="match status" value="1"/>
</dbReference>
<sequence>MFLSRVEIPWDVVRNPYEIHRQLWRLFPGEEKETRKNAEEARQGFLFRLESYQPGRPLRLLIQSRRAPVPADGLRIVGTREFHPQPSHGQRLAFLLTANPIKTIIDAQREAKKVKKSEKCRVPLIHETEQRNWLKRKLMGAGEIETVDVLPHAPMFFRKGNRAGKLATVTFEGVLRVIDPESLVRHLENGIGPAKAFGCGLLLVRRP</sequence>
<dbReference type="Proteomes" id="UP001162030">
    <property type="component" value="Chromosome"/>
</dbReference>
<keyword evidence="2" id="KW-1185">Reference proteome</keyword>
<name>A0ABN8X2Q4_9GAMM</name>
<dbReference type="SMART" id="SM01101">
    <property type="entry name" value="CRISPR_assoc"/>
    <property type="match status" value="1"/>
</dbReference>
<dbReference type="EMBL" id="OX458333">
    <property type="protein sequence ID" value="CAI8836771.1"/>
    <property type="molecule type" value="Genomic_DNA"/>
</dbReference>
<reference evidence="1 2" key="1">
    <citation type="submission" date="2023-03" db="EMBL/GenBank/DDBJ databases">
        <authorList>
            <person name="Pearce D."/>
        </authorList>
    </citation>
    <scope>NUCLEOTIDE SEQUENCE [LARGE SCALE GENOMIC DNA]</scope>
    <source>
        <strain evidence="1">Msz</strain>
    </source>
</reference>
<dbReference type="Gene3D" id="3.30.70.1200">
    <property type="entry name" value="Crispr-associated protein, domain 1"/>
    <property type="match status" value="1"/>
</dbReference>
<organism evidence="1 2">
    <name type="scientific">Methylocaldum szegediense</name>
    <dbReference type="NCBI Taxonomy" id="73780"/>
    <lineage>
        <taxon>Bacteria</taxon>
        <taxon>Pseudomonadati</taxon>
        <taxon>Pseudomonadota</taxon>
        <taxon>Gammaproteobacteria</taxon>
        <taxon>Methylococcales</taxon>
        <taxon>Methylococcaceae</taxon>
        <taxon>Methylocaldum</taxon>
    </lineage>
</organism>
<dbReference type="SUPFAM" id="SSF117987">
    <property type="entry name" value="CRISPR-associated protein"/>
    <property type="match status" value="2"/>
</dbReference>
<dbReference type="Pfam" id="PF08798">
    <property type="entry name" value="CRISPR_assoc"/>
    <property type="match status" value="1"/>
</dbReference>
<gene>
    <name evidence="1" type="ORF">MSZNOR_2252</name>
</gene>
<dbReference type="RefSeq" id="WP_317963994.1">
    <property type="nucleotide sequence ID" value="NZ_OX458333.1"/>
</dbReference>
<evidence type="ECO:0000313" key="2">
    <source>
        <dbReference type="Proteomes" id="UP001162030"/>
    </source>
</evidence>
<dbReference type="Gene3D" id="3.30.70.1210">
    <property type="entry name" value="Crispr-associated protein, domain 2"/>
    <property type="match status" value="1"/>
</dbReference>
<dbReference type="NCBIfam" id="TIGR01907">
    <property type="entry name" value="casE_Cse3"/>
    <property type="match status" value="1"/>
</dbReference>
<evidence type="ECO:0000313" key="1">
    <source>
        <dbReference type="EMBL" id="CAI8836771.1"/>
    </source>
</evidence>
<dbReference type="InterPro" id="IPR010179">
    <property type="entry name" value="CRISPR-assoc_prot_Cse3"/>
</dbReference>
<proteinExistence type="predicted"/>